<dbReference type="AlphaFoldDB" id="A0A5K8AJQ7"/>
<proteinExistence type="predicted"/>
<accession>A0A5K8AJQ7</accession>
<dbReference type="InterPro" id="IPR007329">
    <property type="entry name" value="FMN-bd"/>
</dbReference>
<dbReference type="Pfam" id="PF04205">
    <property type="entry name" value="FMN_bind"/>
    <property type="match status" value="1"/>
</dbReference>
<keyword evidence="4" id="KW-0288">FMN</keyword>
<evidence type="ECO:0000256" key="5">
    <source>
        <dbReference type="ARBA" id="ARBA00022982"/>
    </source>
</evidence>
<dbReference type="GO" id="GO:0010181">
    <property type="term" value="F:FMN binding"/>
    <property type="evidence" value="ECO:0007669"/>
    <property type="project" value="InterPro"/>
</dbReference>
<evidence type="ECO:0000256" key="2">
    <source>
        <dbReference type="ARBA" id="ARBA00022553"/>
    </source>
</evidence>
<sequence>MREIIKITVALTISCLVAGLVIGTTFIFTAKAKQHNEHLNVQQTMLGLLGYGPRRPAAPGLALHQVYRYILRDADTLRMGYMVPAVNGSGEGYAWVVLDLKGRFLERHDLTVTPEAALSAEDRKKAIAKTLNPGTEIDFADTMIIACLDDKRMAYLLPGEFPGFKTFIKAMVALNADFQLLGLEVIEHEEDPGLGGEITQDYFKNQFVGKSFETLKRLTVIKEPLPADYERYLTSMGMGDKGLSDSEAAEIHEQYKDQDIHALTGATISSAAVTNGVKAMVKKFAYRIQILDQALADGDVTVLF</sequence>
<dbReference type="InterPro" id="IPR010209">
    <property type="entry name" value="Ion_transpt_RnfG/RsxG"/>
</dbReference>
<evidence type="ECO:0000256" key="1">
    <source>
        <dbReference type="ARBA" id="ARBA00022448"/>
    </source>
</evidence>
<protein>
    <recommendedName>
        <fullName evidence="6">FMN-binding domain-containing protein</fullName>
    </recommendedName>
</protein>
<dbReference type="EMBL" id="AP021879">
    <property type="protein sequence ID" value="BBO92932.1"/>
    <property type="molecule type" value="Genomic_DNA"/>
</dbReference>
<evidence type="ECO:0000313" key="7">
    <source>
        <dbReference type="EMBL" id="BBO92932.1"/>
    </source>
</evidence>
<keyword evidence="2" id="KW-0597">Phosphoprotein</keyword>
<dbReference type="PANTHER" id="PTHR36118:SF1">
    <property type="entry name" value="ION-TRANSLOCATING OXIDOREDUCTASE COMPLEX SUBUNIT G"/>
    <property type="match status" value="1"/>
</dbReference>
<evidence type="ECO:0000256" key="4">
    <source>
        <dbReference type="ARBA" id="ARBA00022643"/>
    </source>
</evidence>
<organism evidence="7 8">
    <name type="scientific">Desulfosarcina ovata subsp. ovata</name>
    <dbReference type="NCBI Taxonomy" id="2752305"/>
    <lineage>
        <taxon>Bacteria</taxon>
        <taxon>Pseudomonadati</taxon>
        <taxon>Thermodesulfobacteriota</taxon>
        <taxon>Desulfobacteria</taxon>
        <taxon>Desulfobacterales</taxon>
        <taxon>Desulfosarcinaceae</taxon>
        <taxon>Desulfosarcina</taxon>
    </lineage>
</organism>
<dbReference type="RefSeq" id="WP_155313607.1">
    <property type="nucleotide sequence ID" value="NZ_AP021879.1"/>
</dbReference>
<reference evidence="7 8" key="1">
    <citation type="submission" date="2019-11" db="EMBL/GenBank/DDBJ databases">
        <title>Comparative genomics of hydrocarbon-degrading Desulfosarcina strains.</title>
        <authorList>
            <person name="Watanabe M."/>
            <person name="Kojima H."/>
            <person name="Fukui M."/>
        </authorList>
    </citation>
    <scope>NUCLEOTIDE SEQUENCE [LARGE SCALE GENOMIC DNA]</scope>
    <source>
        <strain evidence="8">oXyS1</strain>
    </source>
</reference>
<keyword evidence="1" id="KW-0813">Transport</keyword>
<feature type="domain" description="FMN-binding" evidence="6">
    <location>
        <begin position="163"/>
        <end position="284"/>
    </location>
</feature>
<name>A0A5K8AJQ7_9BACT</name>
<keyword evidence="5" id="KW-0249">Electron transport</keyword>
<dbReference type="Proteomes" id="UP000422108">
    <property type="component" value="Chromosome"/>
</dbReference>
<dbReference type="PANTHER" id="PTHR36118">
    <property type="entry name" value="ION-TRANSLOCATING OXIDOREDUCTASE COMPLEX SUBUNIT G"/>
    <property type="match status" value="1"/>
</dbReference>
<dbReference type="GO" id="GO:0009055">
    <property type="term" value="F:electron transfer activity"/>
    <property type="evidence" value="ECO:0007669"/>
    <property type="project" value="InterPro"/>
</dbReference>
<dbReference type="GO" id="GO:0005886">
    <property type="term" value="C:plasma membrane"/>
    <property type="evidence" value="ECO:0007669"/>
    <property type="project" value="InterPro"/>
</dbReference>
<keyword evidence="8" id="KW-1185">Reference proteome</keyword>
<evidence type="ECO:0000256" key="3">
    <source>
        <dbReference type="ARBA" id="ARBA00022630"/>
    </source>
</evidence>
<evidence type="ECO:0000313" key="8">
    <source>
        <dbReference type="Proteomes" id="UP000422108"/>
    </source>
</evidence>
<keyword evidence="3" id="KW-0285">Flavoprotein</keyword>
<evidence type="ECO:0000259" key="6">
    <source>
        <dbReference type="SMART" id="SM00900"/>
    </source>
</evidence>
<dbReference type="GO" id="GO:0022900">
    <property type="term" value="P:electron transport chain"/>
    <property type="evidence" value="ECO:0007669"/>
    <property type="project" value="InterPro"/>
</dbReference>
<gene>
    <name evidence="7" type="ORF">DSCOOX_61120</name>
</gene>
<dbReference type="SMART" id="SM00900">
    <property type="entry name" value="FMN_bind"/>
    <property type="match status" value="1"/>
</dbReference>